<feature type="chain" id="PRO_5039136346" evidence="1">
    <location>
        <begin position="19"/>
        <end position="95"/>
    </location>
</feature>
<keyword evidence="1" id="KW-0732">Signal</keyword>
<dbReference type="EMBL" id="CP016793">
    <property type="protein sequence ID" value="ANZ35307.1"/>
    <property type="molecule type" value="Genomic_DNA"/>
</dbReference>
<evidence type="ECO:0000313" key="2">
    <source>
        <dbReference type="EMBL" id="ANZ35307.1"/>
    </source>
</evidence>
<dbReference type="KEGG" id="led:BBK82_03630"/>
<gene>
    <name evidence="2" type="ORF">BBK82_03630</name>
</gene>
<dbReference type="Proteomes" id="UP000093053">
    <property type="component" value="Chromosome"/>
</dbReference>
<dbReference type="AlphaFoldDB" id="A0A1B2HC54"/>
<reference evidence="2 3" key="1">
    <citation type="submission" date="2016-07" db="EMBL/GenBank/DDBJ databases">
        <title>Complete genome sequence of the Lentzea guizhouensis DHS C013.</title>
        <authorList>
            <person name="Cao C."/>
        </authorList>
    </citation>
    <scope>NUCLEOTIDE SEQUENCE [LARGE SCALE GENOMIC DNA]</scope>
    <source>
        <strain evidence="2 3">DHS C013</strain>
    </source>
</reference>
<keyword evidence="3" id="KW-1185">Reference proteome</keyword>
<feature type="signal peptide" evidence="1">
    <location>
        <begin position="1"/>
        <end position="18"/>
    </location>
</feature>
<sequence>MNVRAWLALIIVVAVVLAANDSPDETAPTVTDQSRWLFTEASCDENDTAFNVKPDTPEAWSSAQDWCIRSGEAINNLPWPSGFKPTTIPEGVVIP</sequence>
<evidence type="ECO:0000256" key="1">
    <source>
        <dbReference type="SAM" id="SignalP"/>
    </source>
</evidence>
<name>A0A1B2HC54_9PSEU</name>
<protein>
    <submittedName>
        <fullName evidence="2">Uncharacterized protein</fullName>
    </submittedName>
</protein>
<organism evidence="2 3">
    <name type="scientific">Lentzea guizhouensis</name>
    <dbReference type="NCBI Taxonomy" id="1586287"/>
    <lineage>
        <taxon>Bacteria</taxon>
        <taxon>Bacillati</taxon>
        <taxon>Actinomycetota</taxon>
        <taxon>Actinomycetes</taxon>
        <taxon>Pseudonocardiales</taxon>
        <taxon>Pseudonocardiaceae</taxon>
        <taxon>Lentzea</taxon>
    </lineage>
</organism>
<accession>A0A1B2HC54</accession>
<proteinExistence type="predicted"/>
<dbReference type="RefSeq" id="WP_065913723.1">
    <property type="nucleotide sequence ID" value="NZ_CP016793.1"/>
</dbReference>
<dbReference type="STRING" id="1586287.BBK82_03630"/>
<evidence type="ECO:0000313" key="3">
    <source>
        <dbReference type="Proteomes" id="UP000093053"/>
    </source>
</evidence>